<dbReference type="InterPro" id="IPR051608">
    <property type="entry name" value="RQC_Subunit_NEMF"/>
</dbReference>
<comment type="function">
    <text evidence="5">Key component of the ribosome quality control system (RQC), a ribosome-associated complex that mediates the extraction of incompletely synthesized nascent chains from stalled ribosomes and their subsequent degradation. RqcH recruits Ala-charged tRNA, and with RqcP directs the elongation of stalled nascent chains on 50S ribosomal subunits, leading to non-templated C-terminal alanine extensions (Ala tail). The Ala tail promotes nascent chain degradation. May add between 1 and at least 8 Ala residues. Binds to stalled 50S ribosomal subunits.</text>
</comment>
<keyword evidence="2 5" id="KW-0699">rRNA-binding</keyword>
<dbReference type="Pfam" id="PF05833">
    <property type="entry name" value="NFACT_N"/>
    <property type="match status" value="1"/>
</dbReference>
<evidence type="ECO:0000256" key="3">
    <source>
        <dbReference type="ARBA" id="ARBA00022884"/>
    </source>
</evidence>
<dbReference type="GO" id="GO:0019843">
    <property type="term" value="F:rRNA binding"/>
    <property type="evidence" value="ECO:0007669"/>
    <property type="project" value="UniProtKB-UniRule"/>
</dbReference>
<proteinExistence type="inferred from homology"/>
<dbReference type="InterPro" id="IPR043682">
    <property type="entry name" value="RqcH_bacterial"/>
</dbReference>
<reference evidence="7 8" key="1">
    <citation type="submission" date="2016-11" db="EMBL/GenBank/DDBJ databases">
        <title>Draft Genome Sequences of Nine Cyanobacterial Strains from Diverse Habitats.</title>
        <authorList>
            <person name="Zhu T."/>
            <person name="Hou S."/>
            <person name="Lu X."/>
            <person name="Hess W.R."/>
        </authorList>
    </citation>
    <scope>NUCLEOTIDE SEQUENCE [LARGE SCALE GENOMIC DNA]</scope>
    <source>
        <strain evidence="7 8">5.2 s.c.1</strain>
    </source>
</reference>
<comment type="subunit">
    <text evidence="5">Associates with stalled 50S ribosomal subunits. Binds to RqcP.</text>
</comment>
<dbReference type="GO" id="GO:0000049">
    <property type="term" value="F:tRNA binding"/>
    <property type="evidence" value="ECO:0007669"/>
    <property type="project" value="UniProtKB-UniRule"/>
</dbReference>
<dbReference type="PANTHER" id="PTHR15239">
    <property type="entry name" value="NUCLEAR EXPORT MEDIATOR FACTOR NEMF"/>
    <property type="match status" value="1"/>
</dbReference>
<dbReference type="STRING" id="247279.NIES1031_07475"/>
<name>A0A1U7HVW2_9CHRO</name>
<comment type="caution">
    <text evidence="7">The sequence shown here is derived from an EMBL/GenBank/DDBJ whole genome shotgun (WGS) entry which is preliminary data.</text>
</comment>
<evidence type="ECO:0000256" key="1">
    <source>
        <dbReference type="ARBA" id="ARBA00022555"/>
    </source>
</evidence>
<dbReference type="RefSeq" id="WP_073548833.1">
    <property type="nucleotide sequence ID" value="NZ_CAWMVK010000039.1"/>
</dbReference>
<feature type="coiled-coil region" evidence="5">
    <location>
        <begin position="286"/>
        <end position="324"/>
    </location>
</feature>
<dbReference type="Gene3D" id="2.30.310.10">
    <property type="entry name" value="ibrinogen binding protein from staphylococcus aureus domain"/>
    <property type="match status" value="1"/>
</dbReference>
<dbReference type="InterPro" id="IPR008532">
    <property type="entry name" value="NFACT_RNA-bd"/>
</dbReference>
<feature type="domain" description="NFACT RNA-binding" evidence="6">
    <location>
        <begin position="457"/>
        <end position="551"/>
    </location>
</feature>
<evidence type="ECO:0000313" key="8">
    <source>
        <dbReference type="Proteomes" id="UP000185984"/>
    </source>
</evidence>
<evidence type="ECO:0000256" key="4">
    <source>
        <dbReference type="ARBA" id="ARBA00022917"/>
    </source>
</evidence>
<keyword evidence="3 5" id="KW-0694">RNA-binding</keyword>
<dbReference type="Proteomes" id="UP000185984">
    <property type="component" value="Unassembled WGS sequence"/>
</dbReference>
<dbReference type="OrthoDB" id="9766163at2"/>
<keyword evidence="1 5" id="KW-0820">tRNA-binding</keyword>
<dbReference type="HAMAP" id="MF_00844_B">
    <property type="entry name" value="RqcH_B"/>
    <property type="match status" value="1"/>
</dbReference>
<dbReference type="AlphaFoldDB" id="A0A1U7HVW2"/>
<evidence type="ECO:0000259" key="6">
    <source>
        <dbReference type="Pfam" id="PF05670"/>
    </source>
</evidence>
<dbReference type="GO" id="GO:0072344">
    <property type="term" value="P:rescue of stalled ribosome"/>
    <property type="evidence" value="ECO:0007669"/>
    <property type="project" value="UniProtKB-UniRule"/>
</dbReference>
<dbReference type="GO" id="GO:1990112">
    <property type="term" value="C:RQC complex"/>
    <property type="evidence" value="ECO:0007669"/>
    <property type="project" value="TreeGrafter"/>
</dbReference>
<protein>
    <recommendedName>
        <fullName evidence="5">Rqc2 homolog RqcH</fullName>
        <shortName evidence="5">RqcH</shortName>
    </recommendedName>
</protein>
<dbReference type="Pfam" id="PF05670">
    <property type="entry name" value="NFACT-R_1"/>
    <property type="match status" value="1"/>
</dbReference>
<keyword evidence="8" id="KW-1185">Reference proteome</keyword>
<accession>A0A1U7HVW2</accession>
<gene>
    <name evidence="5" type="primary">rqcH</name>
    <name evidence="7" type="ORF">NIES1031_07475</name>
</gene>
<keyword evidence="5" id="KW-0175">Coiled coil</keyword>
<organism evidence="7 8">
    <name type="scientific">Chroogloeocystis siderophila 5.2 s.c.1</name>
    <dbReference type="NCBI Taxonomy" id="247279"/>
    <lineage>
        <taxon>Bacteria</taxon>
        <taxon>Bacillati</taxon>
        <taxon>Cyanobacteriota</taxon>
        <taxon>Cyanophyceae</taxon>
        <taxon>Oscillatoriophycideae</taxon>
        <taxon>Chroococcales</taxon>
        <taxon>Chroococcaceae</taxon>
        <taxon>Chroogloeocystis</taxon>
    </lineage>
</organism>
<sequence>MQSVDFTTLTAASSDICANWLPARVEQVYQRDRFWIVLGLRTLQQRGWLDISWHPQAARICIGDPPPRKPDTFAFSQQILHQLSGLALIGIEAIAPWERVLDLQFARRPGENPLFHLYVEIMGKHSNVILTAANQEIITAAQQVSPQQSSIRPVQTGQPYEFPPSLTNDVPSLQESQQRWQAKVSLVPGALKRCLIKSYRGTSPALVESMVRAANLDPEQSTETLTPSDWEQLFQRWQEWLEALEKSHFQPGWTAKGYTVLGWEMIQPVKNIQDLLNQYYTALLNQQEFQQLRQQLSQKLKNLLEKLQTKANNFSDRLEQSNRADDYKQQADLLMAHLQAWEPGMTKITLADFETGAPVTIALEPEKNAVQNAQSLYKRSGKLKRARGAVEPLLAEVNAEIAYLQQVEAAIAQIEKYHTDADLEALKEIREELIQQRYLEDSEYTRRSDANSASTNFHRYRTPSGFELLIGRNNRQNDYLTFRLAGDYDLWFHAQEIPGSHVLLRLDPGAVPETADLQFTANFAAYYSRSRQSDQVPVVYTEPKYVYKPKGAKPGIALYKNERLLWGQPQQAEAYLRGEE</sequence>
<evidence type="ECO:0000256" key="2">
    <source>
        <dbReference type="ARBA" id="ARBA00022730"/>
    </source>
</evidence>
<dbReference type="PANTHER" id="PTHR15239:SF6">
    <property type="entry name" value="RIBOSOME QUALITY CONTROL COMPLEX SUBUNIT NEMF"/>
    <property type="match status" value="1"/>
</dbReference>
<dbReference type="GO" id="GO:0043023">
    <property type="term" value="F:ribosomal large subunit binding"/>
    <property type="evidence" value="ECO:0007669"/>
    <property type="project" value="UniProtKB-UniRule"/>
</dbReference>
<evidence type="ECO:0000313" key="7">
    <source>
        <dbReference type="EMBL" id="OKH27748.1"/>
    </source>
</evidence>
<comment type="similarity">
    <text evidence="5">Belongs to the NEMF family.</text>
</comment>
<evidence type="ECO:0000256" key="5">
    <source>
        <dbReference type="HAMAP-Rule" id="MF_00844"/>
    </source>
</evidence>
<keyword evidence="4 5" id="KW-0648">Protein biosynthesis</keyword>
<dbReference type="EMBL" id="MRCC01000005">
    <property type="protein sequence ID" value="OKH27748.1"/>
    <property type="molecule type" value="Genomic_DNA"/>
</dbReference>